<dbReference type="HOGENOM" id="CLU_099922_0_0_1"/>
<dbReference type="RefSeq" id="XP_007914128.1">
    <property type="nucleotide sequence ID" value="XM_007915937.1"/>
</dbReference>
<dbReference type="EMBL" id="KB933041">
    <property type="protein sequence ID" value="EOO01150.1"/>
    <property type="molecule type" value="Genomic_DNA"/>
</dbReference>
<reference evidence="2" key="1">
    <citation type="journal article" date="2013" name="Genome Announc.">
        <title>Draft genome sequence of the ascomycete Phaeoacremonium aleophilum strain UCR-PA7, a causal agent of the esca disease complex in grapevines.</title>
        <authorList>
            <person name="Blanco-Ulate B."/>
            <person name="Rolshausen P."/>
            <person name="Cantu D."/>
        </authorList>
    </citation>
    <scope>NUCLEOTIDE SEQUENCE [LARGE SCALE GENOMIC DNA]</scope>
    <source>
        <strain evidence="2">UCR-PA7</strain>
    </source>
</reference>
<dbReference type="OrthoDB" id="4684492at2759"/>
<dbReference type="Proteomes" id="UP000014074">
    <property type="component" value="Unassembled WGS sequence"/>
</dbReference>
<accession>R8BPC6</accession>
<proteinExistence type="predicted"/>
<gene>
    <name evidence="1" type="ORF">UCRPA7_3442</name>
</gene>
<sequence length="155" mass="17560">MGYPSTSPLAAQHERLILELLPLKDGPQFREWISGPFVCGSWHEFCRDFLARNPNSPEPDKTKTAQAAKDAIKSKTVKYLSYHPEKDGWSPEDHHVRFIVTVISDNLLKGGIWSEDDWRKRGIDVAKAAYEVLSFLRAMGMNGVDPNPPSYEAQF</sequence>
<dbReference type="eggNOG" id="ENOG502TKE0">
    <property type="taxonomic scope" value="Eukaryota"/>
</dbReference>
<evidence type="ECO:0000313" key="2">
    <source>
        <dbReference type="Proteomes" id="UP000014074"/>
    </source>
</evidence>
<protein>
    <submittedName>
        <fullName evidence="1">Uncharacterized protein</fullName>
    </submittedName>
</protein>
<name>R8BPC6_PHAM7</name>
<keyword evidence="2" id="KW-1185">Reference proteome</keyword>
<dbReference type="AlphaFoldDB" id="R8BPC6"/>
<dbReference type="GeneID" id="19323792"/>
<evidence type="ECO:0000313" key="1">
    <source>
        <dbReference type="EMBL" id="EOO01150.1"/>
    </source>
</evidence>
<dbReference type="KEGG" id="tmn:UCRPA7_3442"/>
<organism evidence="1 2">
    <name type="scientific">Phaeoacremonium minimum (strain UCR-PA7)</name>
    <name type="common">Esca disease fungus</name>
    <name type="synonym">Togninia minima</name>
    <dbReference type="NCBI Taxonomy" id="1286976"/>
    <lineage>
        <taxon>Eukaryota</taxon>
        <taxon>Fungi</taxon>
        <taxon>Dikarya</taxon>
        <taxon>Ascomycota</taxon>
        <taxon>Pezizomycotina</taxon>
        <taxon>Sordariomycetes</taxon>
        <taxon>Sordariomycetidae</taxon>
        <taxon>Togniniales</taxon>
        <taxon>Togniniaceae</taxon>
        <taxon>Phaeoacremonium</taxon>
    </lineage>
</organism>